<proteinExistence type="predicted"/>
<keyword evidence="3" id="KW-1185">Reference proteome</keyword>
<dbReference type="AlphaFoldDB" id="A0A8H4JQJ9"/>
<gene>
    <name evidence="2" type="ORF">FALBO_17462</name>
</gene>
<evidence type="ECO:0000256" key="1">
    <source>
        <dbReference type="SAM" id="MobiDB-lite"/>
    </source>
</evidence>
<evidence type="ECO:0000313" key="3">
    <source>
        <dbReference type="Proteomes" id="UP000554235"/>
    </source>
</evidence>
<reference evidence="2 3" key="1">
    <citation type="submission" date="2020-01" db="EMBL/GenBank/DDBJ databases">
        <title>Identification and distribution of gene clusters putatively required for synthesis of sphingolipid metabolism inhibitors in phylogenetically diverse species of the filamentous fungus Fusarium.</title>
        <authorList>
            <person name="Kim H.-S."/>
            <person name="Busman M."/>
            <person name="Brown D.W."/>
            <person name="Divon H."/>
            <person name="Uhlig S."/>
            <person name="Proctor R.H."/>
        </authorList>
    </citation>
    <scope>NUCLEOTIDE SEQUENCE [LARGE SCALE GENOMIC DNA]</scope>
    <source>
        <strain evidence="2 3">NRRL 20459</strain>
    </source>
</reference>
<accession>A0A8H4JQJ9</accession>
<feature type="region of interest" description="Disordered" evidence="1">
    <location>
        <begin position="1"/>
        <end position="57"/>
    </location>
</feature>
<organism evidence="2 3">
    <name type="scientific">Fusarium albosuccineum</name>
    <dbReference type="NCBI Taxonomy" id="1237068"/>
    <lineage>
        <taxon>Eukaryota</taxon>
        <taxon>Fungi</taxon>
        <taxon>Dikarya</taxon>
        <taxon>Ascomycota</taxon>
        <taxon>Pezizomycotina</taxon>
        <taxon>Sordariomycetes</taxon>
        <taxon>Hypocreomycetidae</taxon>
        <taxon>Hypocreales</taxon>
        <taxon>Nectriaceae</taxon>
        <taxon>Fusarium</taxon>
        <taxon>Fusarium decemcellulare species complex</taxon>
    </lineage>
</organism>
<sequence length="57" mass="5999">MNGDRGDGADDPDEVSKRRRALTSGRIQAPVLSPSSFATYPSAGGVGGRGPEPRWQN</sequence>
<evidence type="ECO:0000313" key="2">
    <source>
        <dbReference type="EMBL" id="KAF4435249.1"/>
    </source>
</evidence>
<dbReference type="Proteomes" id="UP000554235">
    <property type="component" value="Unassembled WGS sequence"/>
</dbReference>
<dbReference type="EMBL" id="JAADYS010004167">
    <property type="protein sequence ID" value="KAF4435249.1"/>
    <property type="molecule type" value="Genomic_DNA"/>
</dbReference>
<protein>
    <submittedName>
        <fullName evidence="2">Uncharacterized protein</fullName>
    </submittedName>
</protein>
<comment type="caution">
    <text evidence="2">The sequence shown here is derived from an EMBL/GenBank/DDBJ whole genome shotgun (WGS) entry which is preliminary data.</text>
</comment>
<feature type="non-terminal residue" evidence="2">
    <location>
        <position position="57"/>
    </location>
</feature>
<name>A0A8H4JQJ9_9HYPO</name>